<name>A0AAV6V958_9ARAC</name>
<evidence type="ECO:0000313" key="2">
    <source>
        <dbReference type="EMBL" id="KAG8193012.1"/>
    </source>
</evidence>
<keyword evidence="3" id="KW-1185">Reference proteome</keyword>
<proteinExistence type="predicted"/>
<dbReference type="AlphaFoldDB" id="A0AAV6V958"/>
<dbReference type="EMBL" id="JAFNEN010000132">
    <property type="protein sequence ID" value="KAG8193012.1"/>
    <property type="molecule type" value="Genomic_DNA"/>
</dbReference>
<feature type="region of interest" description="Disordered" evidence="1">
    <location>
        <begin position="1"/>
        <end position="23"/>
    </location>
</feature>
<sequence length="88" mass="10082">MCRHDSRGTKMLPYLSPSDSSTHTLVTSDQPRLCHTIHLPSNRAESSHNSKNKTRYSSWYAEFLAYRKIIARCDLAITMCSVEIQISH</sequence>
<evidence type="ECO:0000256" key="1">
    <source>
        <dbReference type="SAM" id="MobiDB-lite"/>
    </source>
</evidence>
<dbReference type="Proteomes" id="UP000827092">
    <property type="component" value="Unassembled WGS sequence"/>
</dbReference>
<protein>
    <submittedName>
        <fullName evidence="2">Uncharacterized protein</fullName>
    </submittedName>
</protein>
<gene>
    <name evidence="2" type="ORF">JTE90_028132</name>
</gene>
<accession>A0AAV6V958</accession>
<evidence type="ECO:0000313" key="3">
    <source>
        <dbReference type="Proteomes" id="UP000827092"/>
    </source>
</evidence>
<organism evidence="2 3">
    <name type="scientific">Oedothorax gibbosus</name>
    <dbReference type="NCBI Taxonomy" id="931172"/>
    <lineage>
        <taxon>Eukaryota</taxon>
        <taxon>Metazoa</taxon>
        <taxon>Ecdysozoa</taxon>
        <taxon>Arthropoda</taxon>
        <taxon>Chelicerata</taxon>
        <taxon>Arachnida</taxon>
        <taxon>Araneae</taxon>
        <taxon>Araneomorphae</taxon>
        <taxon>Entelegynae</taxon>
        <taxon>Araneoidea</taxon>
        <taxon>Linyphiidae</taxon>
        <taxon>Erigoninae</taxon>
        <taxon>Oedothorax</taxon>
    </lineage>
</organism>
<comment type="caution">
    <text evidence="2">The sequence shown here is derived from an EMBL/GenBank/DDBJ whole genome shotgun (WGS) entry which is preliminary data.</text>
</comment>
<reference evidence="2 3" key="1">
    <citation type="journal article" date="2022" name="Nat. Ecol. Evol.">
        <title>A masculinizing supergene underlies an exaggerated male reproductive morph in a spider.</title>
        <authorList>
            <person name="Hendrickx F."/>
            <person name="De Corte Z."/>
            <person name="Sonet G."/>
            <person name="Van Belleghem S.M."/>
            <person name="Kostlbacher S."/>
            <person name="Vangestel C."/>
        </authorList>
    </citation>
    <scope>NUCLEOTIDE SEQUENCE [LARGE SCALE GENOMIC DNA]</scope>
    <source>
        <strain evidence="2">W744_W776</strain>
    </source>
</reference>